<dbReference type="Gene3D" id="3.30.40.10">
    <property type="entry name" value="Zinc/RING finger domain, C3HC4 (zinc finger)"/>
    <property type="match status" value="1"/>
</dbReference>
<feature type="domain" description="RING-type" evidence="3">
    <location>
        <begin position="209"/>
        <end position="247"/>
    </location>
</feature>
<evidence type="ECO:0000313" key="5">
    <source>
        <dbReference type="Proteomes" id="UP001470230"/>
    </source>
</evidence>
<dbReference type="InterPro" id="IPR013083">
    <property type="entry name" value="Znf_RING/FYVE/PHD"/>
</dbReference>
<dbReference type="Proteomes" id="UP001470230">
    <property type="component" value="Unassembled WGS sequence"/>
</dbReference>
<dbReference type="InterPro" id="IPR001841">
    <property type="entry name" value="Znf_RING"/>
</dbReference>
<dbReference type="PROSITE" id="PS50089">
    <property type="entry name" value="ZF_RING_2"/>
    <property type="match status" value="1"/>
</dbReference>
<protein>
    <recommendedName>
        <fullName evidence="3">RING-type domain-containing protein</fullName>
    </recommendedName>
</protein>
<keyword evidence="5" id="KW-1185">Reference proteome</keyword>
<comment type="caution">
    <text evidence="4">The sequence shown here is derived from an EMBL/GenBank/DDBJ whole genome shotgun (WGS) entry which is preliminary data.</text>
</comment>
<feature type="region of interest" description="Disordered" evidence="2">
    <location>
        <begin position="1"/>
        <end position="36"/>
    </location>
</feature>
<dbReference type="EMBL" id="JAPFFF010000058">
    <property type="protein sequence ID" value="KAK8837817.1"/>
    <property type="molecule type" value="Genomic_DNA"/>
</dbReference>
<dbReference type="SUPFAM" id="SSF57850">
    <property type="entry name" value="RING/U-box"/>
    <property type="match status" value="1"/>
</dbReference>
<dbReference type="Pfam" id="PF13920">
    <property type="entry name" value="zf-C3HC4_3"/>
    <property type="match status" value="1"/>
</dbReference>
<proteinExistence type="predicted"/>
<name>A0ABR2GV52_9EUKA</name>
<keyword evidence="1" id="KW-0862">Zinc</keyword>
<gene>
    <name evidence="4" type="ORF">M9Y10_036355</name>
</gene>
<sequence>MGGNESVQQSQETPKIRSSSSYYGQNQDLGDLDSNNIEETIRDLQLERLYKRNPDLRPKDPPTEPTYQLKTVLSISDPPPFLKVYENFSIISFGLKSEAPGRITLITSSNEISSLEFDQCDRTSISIPLPSKENFLIDITPDLSKLKKTISRAYIPVIKHELRFSFIDQDDETQKLLFEDKKLQTEKNSFTVAVGKNVPKFEEEARGNCLICNKNVADTSVGNCGHNVICKECLTNRHVRLHHCPICGAFSVI</sequence>
<organism evidence="4 5">
    <name type="scientific">Tritrichomonas musculus</name>
    <dbReference type="NCBI Taxonomy" id="1915356"/>
    <lineage>
        <taxon>Eukaryota</taxon>
        <taxon>Metamonada</taxon>
        <taxon>Parabasalia</taxon>
        <taxon>Tritrichomonadida</taxon>
        <taxon>Tritrichomonadidae</taxon>
        <taxon>Tritrichomonas</taxon>
    </lineage>
</organism>
<reference evidence="4 5" key="1">
    <citation type="submission" date="2024-04" db="EMBL/GenBank/DDBJ databases">
        <title>Tritrichomonas musculus Genome.</title>
        <authorList>
            <person name="Alves-Ferreira E."/>
            <person name="Grigg M."/>
            <person name="Lorenzi H."/>
            <person name="Galac M."/>
        </authorList>
    </citation>
    <scope>NUCLEOTIDE SEQUENCE [LARGE SCALE GENOMIC DNA]</scope>
    <source>
        <strain evidence="4 5">EAF2021</strain>
    </source>
</reference>
<evidence type="ECO:0000259" key="3">
    <source>
        <dbReference type="PROSITE" id="PS50089"/>
    </source>
</evidence>
<evidence type="ECO:0000313" key="4">
    <source>
        <dbReference type="EMBL" id="KAK8837817.1"/>
    </source>
</evidence>
<evidence type="ECO:0000256" key="1">
    <source>
        <dbReference type="PROSITE-ProRule" id="PRU00175"/>
    </source>
</evidence>
<keyword evidence="1" id="KW-0863">Zinc-finger</keyword>
<accession>A0ABR2GV52</accession>
<keyword evidence="1" id="KW-0479">Metal-binding</keyword>
<evidence type="ECO:0000256" key="2">
    <source>
        <dbReference type="SAM" id="MobiDB-lite"/>
    </source>
</evidence>